<evidence type="ECO:0000313" key="2">
    <source>
        <dbReference type="EMBL" id="STC85844.1"/>
    </source>
</evidence>
<gene>
    <name evidence="2" type="ORF">NCTC12121_00986</name>
</gene>
<evidence type="ECO:0000313" key="3">
    <source>
        <dbReference type="Proteomes" id="UP000255248"/>
    </source>
</evidence>
<reference evidence="2 3" key="1">
    <citation type="submission" date="2018-06" db="EMBL/GenBank/DDBJ databases">
        <authorList>
            <consortium name="Pathogen Informatics"/>
            <person name="Doyle S."/>
        </authorList>
    </citation>
    <scope>NUCLEOTIDE SEQUENCE [LARGE SCALE GENOMIC DNA]</scope>
    <source>
        <strain evidence="2 3">NCTC12121</strain>
    </source>
</reference>
<keyword evidence="1" id="KW-0732">Signal</keyword>
<dbReference type="Proteomes" id="UP000255248">
    <property type="component" value="Unassembled WGS sequence"/>
</dbReference>
<dbReference type="STRING" id="93378.A9798_04550"/>
<sequence length="221" mass="24567">MNKVNKMIRAHSNRWSLGLSALLLATSAQGTPTFSQNNQHVEETLSLQADIDLSQAQRQSLEVISFSPAIQQVAWNPREQRFEDLFISLRVLALQNTQPLVLDLLSDAYQCAELSLHNASPFFSQEVNRGYHYQLWVQGRRWSTLNTTGGANYASQQQYRVSSDQWQYAGALSGVLQDRYTLDLSLQVALPVPHAIPANARGLQCSGALTLLLSQPLTSAP</sequence>
<protein>
    <submittedName>
        <fullName evidence="2">Uncharacterized protein</fullName>
    </submittedName>
</protein>
<proteinExistence type="predicted"/>
<name>A0A376D9Y7_9GAMM</name>
<accession>A0A376D9Y7</accession>
<dbReference type="EMBL" id="UFXZ01000001">
    <property type="protein sequence ID" value="STC85844.1"/>
    <property type="molecule type" value="Genomic_DNA"/>
</dbReference>
<feature type="chain" id="PRO_5017044935" evidence="1">
    <location>
        <begin position="31"/>
        <end position="221"/>
    </location>
</feature>
<dbReference type="AlphaFoldDB" id="A0A376D9Y7"/>
<evidence type="ECO:0000256" key="1">
    <source>
        <dbReference type="SAM" id="SignalP"/>
    </source>
</evidence>
<feature type="signal peptide" evidence="1">
    <location>
        <begin position="1"/>
        <end position="30"/>
    </location>
</feature>
<organism evidence="2 3">
    <name type="scientific">Edwardsiella hoshinae</name>
    <dbReference type="NCBI Taxonomy" id="93378"/>
    <lineage>
        <taxon>Bacteria</taxon>
        <taxon>Pseudomonadati</taxon>
        <taxon>Pseudomonadota</taxon>
        <taxon>Gammaproteobacteria</taxon>
        <taxon>Enterobacterales</taxon>
        <taxon>Hafniaceae</taxon>
        <taxon>Edwardsiella</taxon>
    </lineage>
</organism>